<proteinExistence type="predicted"/>
<comment type="caution">
    <text evidence="3">The sequence shown here is derived from an EMBL/GenBank/DDBJ whole genome shotgun (WGS) entry which is preliminary data.</text>
</comment>
<keyword evidence="4" id="KW-1185">Reference proteome</keyword>
<feature type="signal peptide" evidence="1">
    <location>
        <begin position="1"/>
        <end position="23"/>
    </location>
</feature>
<dbReference type="InterPro" id="IPR038507">
    <property type="entry name" value="YcnI-like_sf"/>
</dbReference>
<keyword evidence="1" id="KW-0732">Signal</keyword>
<evidence type="ECO:0000313" key="3">
    <source>
        <dbReference type="EMBL" id="GGJ42868.1"/>
    </source>
</evidence>
<reference evidence="4" key="1">
    <citation type="journal article" date="2019" name="Int. J. Syst. Evol. Microbiol.">
        <title>The Global Catalogue of Microorganisms (GCM) 10K type strain sequencing project: providing services to taxonomists for standard genome sequencing and annotation.</title>
        <authorList>
            <consortium name="The Broad Institute Genomics Platform"/>
            <consortium name="The Broad Institute Genome Sequencing Center for Infectious Disease"/>
            <person name="Wu L."/>
            <person name="Ma J."/>
        </authorList>
    </citation>
    <scope>NUCLEOTIDE SEQUENCE [LARGE SCALE GENOMIC DNA]</scope>
    <source>
        <strain evidence="4">JCM 14370</strain>
    </source>
</reference>
<gene>
    <name evidence="3" type="ORF">GCM10008938_31360</name>
</gene>
<feature type="domain" description="YncI copper-binding" evidence="2">
    <location>
        <begin position="24"/>
        <end position="142"/>
    </location>
</feature>
<dbReference type="InterPro" id="IPR012533">
    <property type="entry name" value="YcnI-copper_dom"/>
</dbReference>
<evidence type="ECO:0000259" key="2">
    <source>
        <dbReference type="Pfam" id="PF07987"/>
    </source>
</evidence>
<dbReference type="RefSeq" id="WP_189003989.1">
    <property type="nucleotide sequence ID" value="NZ_BMOD01000012.1"/>
</dbReference>
<protein>
    <recommendedName>
        <fullName evidence="2">YncI copper-binding domain-containing protein</fullName>
    </recommendedName>
</protein>
<evidence type="ECO:0000313" key="4">
    <source>
        <dbReference type="Proteomes" id="UP000632222"/>
    </source>
</evidence>
<feature type="chain" id="PRO_5046576308" description="YncI copper-binding domain-containing protein" evidence="1">
    <location>
        <begin position="24"/>
        <end position="154"/>
    </location>
</feature>
<name>A0ABQ2D2A4_9DEIO</name>
<dbReference type="Gene3D" id="2.60.40.2230">
    <property type="entry name" value="Uncharacterised protein YcnI-like PF07987, DUF1775"/>
    <property type="match status" value="1"/>
</dbReference>
<dbReference type="Pfam" id="PF07987">
    <property type="entry name" value="DUF1775"/>
    <property type="match status" value="1"/>
</dbReference>
<sequence length="154" mass="17652">MLNTKTFKTLFASSALLWSAAQAHVVVTTDTGAFESQAGKYQIYRMMVPNEAVMPAATTRVRLQVPEGMDIWWVKPVPRWTYTLEKDAAGRTTALVWQGMLKRNEFELFYFFAVNPKEKDSILHWKAQQTFIDGTVWPWDGSSDLRPDSMTLLK</sequence>
<dbReference type="EMBL" id="BMOD01000012">
    <property type="protein sequence ID" value="GGJ42868.1"/>
    <property type="molecule type" value="Genomic_DNA"/>
</dbReference>
<dbReference type="Proteomes" id="UP000632222">
    <property type="component" value="Unassembled WGS sequence"/>
</dbReference>
<accession>A0ABQ2D2A4</accession>
<organism evidence="3 4">
    <name type="scientific">Deinococcus roseus</name>
    <dbReference type="NCBI Taxonomy" id="392414"/>
    <lineage>
        <taxon>Bacteria</taxon>
        <taxon>Thermotogati</taxon>
        <taxon>Deinococcota</taxon>
        <taxon>Deinococci</taxon>
        <taxon>Deinococcales</taxon>
        <taxon>Deinococcaceae</taxon>
        <taxon>Deinococcus</taxon>
    </lineage>
</organism>
<evidence type="ECO:0000256" key="1">
    <source>
        <dbReference type="SAM" id="SignalP"/>
    </source>
</evidence>